<reference evidence="2 3" key="1">
    <citation type="journal article" date="2022" name="bioRxiv">
        <title>Genomics of Preaxostyla Flagellates Illuminates Evolutionary Transitions and the Path Towards Mitochondrial Loss.</title>
        <authorList>
            <person name="Novak L.V.F."/>
            <person name="Treitli S.C."/>
            <person name="Pyrih J."/>
            <person name="Halakuc P."/>
            <person name="Pipaliya S.V."/>
            <person name="Vacek V."/>
            <person name="Brzon O."/>
            <person name="Soukal P."/>
            <person name="Eme L."/>
            <person name="Dacks J.B."/>
            <person name="Karnkowska A."/>
            <person name="Elias M."/>
            <person name="Hampl V."/>
        </authorList>
    </citation>
    <scope>NUCLEOTIDE SEQUENCE [LARGE SCALE GENOMIC DNA]</scope>
    <source>
        <strain evidence="2">NAU3</strain>
        <tissue evidence="2">Gut</tissue>
    </source>
</reference>
<comment type="caution">
    <text evidence="2">The sequence shown here is derived from an EMBL/GenBank/DDBJ whole genome shotgun (WGS) entry which is preliminary data.</text>
</comment>
<keyword evidence="3" id="KW-1185">Reference proteome</keyword>
<gene>
    <name evidence="2" type="ORF">BLNAU_3107</name>
</gene>
<evidence type="ECO:0000313" key="3">
    <source>
        <dbReference type="Proteomes" id="UP001281761"/>
    </source>
</evidence>
<protein>
    <submittedName>
        <fullName evidence="2">Uncharacterized protein</fullName>
    </submittedName>
</protein>
<feature type="compositionally biased region" description="Acidic residues" evidence="1">
    <location>
        <begin position="1"/>
        <end position="18"/>
    </location>
</feature>
<name>A0ABQ9YE53_9EUKA</name>
<dbReference type="EMBL" id="JARBJD010000013">
    <property type="protein sequence ID" value="KAK2962051.1"/>
    <property type="molecule type" value="Genomic_DNA"/>
</dbReference>
<organism evidence="2 3">
    <name type="scientific">Blattamonas nauphoetae</name>
    <dbReference type="NCBI Taxonomy" id="2049346"/>
    <lineage>
        <taxon>Eukaryota</taxon>
        <taxon>Metamonada</taxon>
        <taxon>Preaxostyla</taxon>
        <taxon>Oxymonadida</taxon>
        <taxon>Blattamonas</taxon>
    </lineage>
</organism>
<feature type="region of interest" description="Disordered" evidence="1">
    <location>
        <begin position="1"/>
        <end position="94"/>
    </location>
</feature>
<evidence type="ECO:0000256" key="1">
    <source>
        <dbReference type="SAM" id="MobiDB-lite"/>
    </source>
</evidence>
<dbReference type="Proteomes" id="UP001281761">
    <property type="component" value="Unassembled WGS sequence"/>
</dbReference>
<evidence type="ECO:0000313" key="2">
    <source>
        <dbReference type="EMBL" id="KAK2962051.1"/>
    </source>
</evidence>
<sequence length="94" mass="10879">MTDDYDDLDNDSGQVEDDFTGREFEEGISEEQAEERNNHKEDSLFENQLEEGMSEGDARAQSNYVEVEEHDDVEEDHEEGDEKDTIEAQSENEE</sequence>
<accession>A0ABQ9YE53</accession>
<feature type="compositionally biased region" description="Basic and acidic residues" evidence="1">
    <location>
        <begin position="34"/>
        <end position="43"/>
    </location>
</feature>
<feature type="compositionally biased region" description="Acidic residues" evidence="1">
    <location>
        <begin position="66"/>
        <end position="94"/>
    </location>
</feature>
<proteinExistence type="predicted"/>